<dbReference type="InterPro" id="IPR003959">
    <property type="entry name" value="ATPase_AAA_core"/>
</dbReference>
<dbReference type="InterPro" id="IPR027417">
    <property type="entry name" value="P-loop_NTPase"/>
</dbReference>
<reference evidence="4 5" key="1">
    <citation type="submission" date="2017-05" db="EMBL/GenBank/DDBJ databases">
        <authorList>
            <person name="Song R."/>
            <person name="Chenine A.L."/>
            <person name="Ruprecht R.M."/>
        </authorList>
    </citation>
    <scope>NUCLEOTIDE SEQUENCE [LARGE SCALE GENOMIC DNA]</scope>
    <source>
        <strain evidence="4 5">DSM 26136</strain>
    </source>
</reference>
<dbReference type="GO" id="GO:0004176">
    <property type="term" value="F:ATP-dependent peptidase activity"/>
    <property type="evidence" value="ECO:0007669"/>
    <property type="project" value="InterPro"/>
</dbReference>
<dbReference type="CDD" id="cd00009">
    <property type="entry name" value="AAA"/>
    <property type="match status" value="1"/>
</dbReference>
<accession>A0A1Y0EM68</accession>
<gene>
    <name evidence="4" type="ORF">CCO03_06620</name>
</gene>
<dbReference type="InterPro" id="IPR003593">
    <property type="entry name" value="AAA+_ATPase"/>
</dbReference>
<dbReference type="SUPFAM" id="SSF52540">
    <property type="entry name" value="P-loop containing nucleoside triphosphate hydrolases"/>
    <property type="match status" value="1"/>
</dbReference>
<organism evidence="4 5">
    <name type="scientific">Comamonas serinivorans</name>
    <dbReference type="NCBI Taxonomy" id="1082851"/>
    <lineage>
        <taxon>Bacteria</taxon>
        <taxon>Pseudomonadati</taxon>
        <taxon>Pseudomonadota</taxon>
        <taxon>Betaproteobacteria</taxon>
        <taxon>Burkholderiales</taxon>
        <taxon>Comamonadaceae</taxon>
        <taxon>Comamonas</taxon>
    </lineage>
</organism>
<dbReference type="EMBL" id="CP021455">
    <property type="protein sequence ID" value="ARU04392.1"/>
    <property type="molecule type" value="Genomic_DNA"/>
</dbReference>
<dbReference type="Gene3D" id="3.40.50.300">
    <property type="entry name" value="P-loop containing nucleotide triphosphate hydrolases"/>
    <property type="match status" value="1"/>
</dbReference>
<dbReference type="PANTHER" id="PTHR23076:SF110">
    <property type="entry name" value="INACTIVE ATP-DEPENDENT ZINC METALLOPROTEASE FTSHI 3, CHLOROPLASTIC-RELATED"/>
    <property type="match status" value="1"/>
</dbReference>
<dbReference type="SMART" id="SM00382">
    <property type="entry name" value="AAA"/>
    <property type="match status" value="1"/>
</dbReference>
<sequence>MNPLHTPAAADGLAHARAEPAVTTAAPSAVDARLTSPRAERAASTPSMAPAGPKVAAPLPGAHPAEVDPTLVNPAPTDAATAGPIEDAAAHRAAPAAGSPALDGPALRQRMARRQQVLAATAATLKAELFGLDALIDRVVDAVRAWYLLPELIDRPVIVCLWGLTGTGKTQLARRLVQLLGFYDRFVEVQMDGFSHGGQGRDAIAGMLAQSAIDEGEPGVLLLDEFQRFRTIDRKGEDLAVKRYQDVWALLSDGRLSPALGVLDRIEMELAYHQHQQAQASAEAANALLELETEEERRKDQARRAQRQQSPYHLSAWDARDIQQALKLRESVTEIMRWTPAEVCERLTAFRADPRAWGTDHSKLLILVTGNLDEMYQGVAKRVQDCDTEADVFHRFTQRLSSIDVKAALAKRFKPEQVARLGNQHLVFPSLTRQAYERLIAHACEAQLAGVRERLGLRVQLTPALRAALYQNAVFPVQGTRPVFSTVHAVLGPSLVQGAIWALEQAQAQSVPVAPTADGHGAASLELDVSADSKRLVLRLRASGAAPDAVLAEHQLPLHLELDQLRKRAQPDFRTLLAVHEAGHGLAYALLNRCPPTEVRINVASFQGGYASYTPRVAESRRMARDEVCVTLAGRAAEQWVFGADAVSTGAEQDLATATEQAARYHRHWAMGAQLSRVDVSHEADQHLNTEVAPSNAAIEATLQAEFARAQRLLAEAREPFQRLVRALLAHGFVDAAQFAATTGLDLPAPQDALEPWAAAWQAFEAGAVQAC</sequence>
<dbReference type="InterPro" id="IPR037219">
    <property type="entry name" value="Peptidase_M41-like"/>
</dbReference>
<evidence type="ECO:0000313" key="5">
    <source>
        <dbReference type="Proteomes" id="UP000196138"/>
    </source>
</evidence>
<dbReference type="GO" id="GO:0004222">
    <property type="term" value="F:metalloendopeptidase activity"/>
    <property type="evidence" value="ECO:0007669"/>
    <property type="project" value="InterPro"/>
</dbReference>
<dbReference type="PANTHER" id="PTHR23076">
    <property type="entry name" value="METALLOPROTEASE M41 FTSH"/>
    <property type="match status" value="1"/>
</dbReference>
<evidence type="ECO:0000256" key="2">
    <source>
        <dbReference type="SAM" id="MobiDB-lite"/>
    </source>
</evidence>
<dbReference type="GO" id="GO:0016887">
    <property type="term" value="F:ATP hydrolysis activity"/>
    <property type="evidence" value="ECO:0007669"/>
    <property type="project" value="InterPro"/>
</dbReference>
<dbReference type="InterPro" id="IPR000642">
    <property type="entry name" value="Peptidase_M41"/>
</dbReference>
<dbReference type="GO" id="GO:0006508">
    <property type="term" value="P:proteolysis"/>
    <property type="evidence" value="ECO:0007669"/>
    <property type="project" value="InterPro"/>
</dbReference>
<name>A0A1Y0EM68_9BURK</name>
<keyword evidence="1" id="KW-0175">Coiled coil</keyword>
<feature type="coiled-coil region" evidence="1">
    <location>
        <begin position="275"/>
        <end position="308"/>
    </location>
</feature>
<feature type="region of interest" description="Disordered" evidence="2">
    <location>
        <begin position="14"/>
        <end position="81"/>
    </location>
</feature>
<dbReference type="Pfam" id="PF00004">
    <property type="entry name" value="AAA"/>
    <property type="match status" value="1"/>
</dbReference>
<dbReference type="Gene3D" id="1.20.58.760">
    <property type="entry name" value="Peptidase M41"/>
    <property type="match status" value="1"/>
</dbReference>
<evidence type="ECO:0000259" key="3">
    <source>
        <dbReference type="SMART" id="SM00382"/>
    </source>
</evidence>
<protein>
    <recommendedName>
        <fullName evidence="3">AAA+ ATPase domain-containing protein</fullName>
    </recommendedName>
</protein>
<dbReference type="KEGG" id="cser:CCO03_06620"/>
<keyword evidence="5" id="KW-1185">Reference proteome</keyword>
<dbReference type="OrthoDB" id="5619382at2"/>
<dbReference type="Pfam" id="PF01434">
    <property type="entry name" value="Peptidase_M41"/>
    <property type="match status" value="1"/>
</dbReference>
<dbReference type="AlphaFoldDB" id="A0A1Y0EM68"/>
<dbReference type="GO" id="GO:0005524">
    <property type="term" value="F:ATP binding"/>
    <property type="evidence" value="ECO:0007669"/>
    <property type="project" value="InterPro"/>
</dbReference>
<dbReference type="RefSeq" id="WP_087278874.1">
    <property type="nucleotide sequence ID" value="NZ_CP021455.1"/>
</dbReference>
<feature type="domain" description="AAA+ ATPase" evidence="3">
    <location>
        <begin position="155"/>
        <end position="389"/>
    </location>
</feature>
<proteinExistence type="predicted"/>
<dbReference type="Proteomes" id="UP000196138">
    <property type="component" value="Chromosome"/>
</dbReference>
<dbReference type="SUPFAM" id="SSF140990">
    <property type="entry name" value="FtsH protease domain-like"/>
    <property type="match status" value="1"/>
</dbReference>
<evidence type="ECO:0000256" key="1">
    <source>
        <dbReference type="SAM" id="Coils"/>
    </source>
</evidence>
<evidence type="ECO:0000313" key="4">
    <source>
        <dbReference type="EMBL" id="ARU04392.1"/>
    </source>
</evidence>